<evidence type="ECO:0000313" key="4">
    <source>
        <dbReference type="Proteomes" id="UP000254877"/>
    </source>
</evidence>
<dbReference type="Proteomes" id="UP000254877">
    <property type="component" value="Unassembled WGS sequence"/>
</dbReference>
<feature type="transmembrane region" description="Helical" evidence="1">
    <location>
        <begin position="37"/>
        <end position="55"/>
    </location>
</feature>
<feature type="domain" description="Bacteriophage lambda Replication protein O N-terminal" evidence="2">
    <location>
        <begin position="19"/>
        <end position="84"/>
    </location>
</feature>
<keyword evidence="1" id="KW-1133">Transmembrane helix</keyword>
<dbReference type="Gene3D" id="1.10.10.10">
    <property type="entry name" value="Winged helix-like DNA-binding domain superfamily/Winged helix DNA-binding domain"/>
    <property type="match status" value="1"/>
</dbReference>
<proteinExistence type="predicted"/>
<organism evidence="3 4">
    <name type="scientific">Escherichia coli</name>
    <dbReference type="NCBI Taxonomy" id="562"/>
    <lineage>
        <taxon>Bacteria</taxon>
        <taxon>Pseudomonadati</taxon>
        <taxon>Pseudomonadota</taxon>
        <taxon>Gammaproteobacteria</taxon>
        <taxon>Enterobacterales</taxon>
        <taxon>Enterobacteriaceae</taxon>
        <taxon>Escherichia</taxon>
    </lineage>
</organism>
<evidence type="ECO:0000313" key="3">
    <source>
        <dbReference type="EMBL" id="STF40061.1"/>
    </source>
</evidence>
<keyword evidence="1" id="KW-0472">Membrane</keyword>
<dbReference type="Pfam" id="PF04492">
    <property type="entry name" value="Phage_rep_O"/>
    <property type="match status" value="1"/>
</dbReference>
<evidence type="ECO:0000256" key="1">
    <source>
        <dbReference type="SAM" id="Phobius"/>
    </source>
</evidence>
<sequence length="117" mass="13458">MGVVKLADYRPQLEVVEHRVAELEDGYTRTANTLLEAAMLSGLTLHQLLIVMAVWRKTYGYNKKIDWIGNEQFAELTGMAPNQMLYRQKRAYQNGSSHSGGASSWYEYKHFRVENES</sequence>
<accession>A0A376L7Y5</accession>
<reference evidence="3 4" key="1">
    <citation type="submission" date="2018-06" db="EMBL/GenBank/DDBJ databases">
        <authorList>
            <consortium name="Pathogen Informatics"/>
            <person name="Doyle S."/>
        </authorList>
    </citation>
    <scope>NUCLEOTIDE SEQUENCE [LARGE SCALE GENOMIC DNA]</scope>
    <source>
        <strain evidence="3 4">NCTC7928</strain>
    </source>
</reference>
<dbReference type="InterPro" id="IPR036388">
    <property type="entry name" value="WH-like_DNA-bd_sf"/>
</dbReference>
<name>A0A376L7Y5_ECOLX</name>
<dbReference type="InterPro" id="IPR006497">
    <property type="entry name" value="Phage_lambda_VrpO_N"/>
</dbReference>
<gene>
    <name evidence="3" type="ORF">NCTC7928_00612</name>
</gene>
<dbReference type="AlphaFoldDB" id="A0A376L7Y5"/>
<keyword evidence="1" id="KW-0812">Transmembrane</keyword>
<evidence type="ECO:0000259" key="2">
    <source>
        <dbReference type="Pfam" id="PF04492"/>
    </source>
</evidence>
<dbReference type="EMBL" id="UGAB01000002">
    <property type="protein sequence ID" value="STF40061.1"/>
    <property type="molecule type" value="Genomic_DNA"/>
</dbReference>
<dbReference type="NCBIfam" id="TIGR01610">
    <property type="entry name" value="phage_O_Nterm"/>
    <property type="match status" value="1"/>
</dbReference>
<protein>
    <submittedName>
        <fullName evidence="3">Phage replication Protein</fullName>
    </submittedName>
</protein>
<dbReference type="GO" id="GO:0006260">
    <property type="term" value="P:DNA replication"/>
    <property type="evidence" value="ECO:0007669"/>
    <property type="project" value="InterPro"/>
</dbReference>